<evidence type="ECO:0000313" key="1">
    <source>
        <dbReference type="EMBL" id="MBM0244599.1"/>
    </source>
</evidence>
<proteinExistence type="predicted"/>
<accession>A0ABS1Y886</accession>
<sequence length="143" mass="13973">MSNPTFRSGPISFKAEEDVTKFRLVQVGEKGVKHAEAAGPVFGAVTENASAPKEEQPANTLALGAPGTVAVHIGPATVPLEVAGTAEDIKQGAPVYAAAGGKVSAAGSLLVGVAARTGAGKTVKTTLVTPAVAAPAAAGMSEG</sequence>
<name>A0ABS1Y886_9CORY</name>
<comment type="caution">
    <text evidence="1">The sequence shown here is derived from an EMBL/GenBank/DDBJ whole genome shotgun (WGS) entry which is preliminary data.</text>
</comment>
<gene>
    <name evidence="1" type="ORF">GWO63_010200</name>
</gene>
<dbReference type="RefSeq" id="WP_200438682.1">
    <property type="nucleotide sequence ID" value="NZ_JAACBX020000002.1"/>
</dbReference>
<protein>
    <recommendedName>
        <fullName evidence="3">DUF2190 family protein</fullName>
    </recommendedName>
</protein>
<dbReference type="EMBL" id="JAACBX020000002">
    <property type="protein sequence ID" value="MBM0244599.1"/>
    <property type="molecule type" value="Genomic_DNA"/>
</dbReference>
<evidence type="ECO:0000313" key="2">
    <source>
        <dbReference type="Proteomes" id="UP001518680"/>
    </source>
</evidence>
<reference evidence="1 2" key="1">
    <citation type="submission" date="2021-01" db="EMBL/GenBank/DDBJ databases">
        <title>Complete genome sequences of Corynebacterium macginleyi strains isolated from infectious keratitis.</title>
        <authorList>
            <person name="Sagerfors S."/>
            <person name="Poehlein A."/>
            <person name="Soderquist B."/>
            <person name="Bruggemann H."/>
        </authorList>
    </citation>
    <scope>NUCLEOTIDE SEQUENCE [LARGE SCALE GENOMIC DNA]</scope>
    <source>
        <strain evidence="1 2">12T220</strain>
    </source>
</reference>
<dbReference type="Proteomes" id="UP001518680">
    <property type="component" value="Unassembled WGS sequence"/>
</dbReference>
<organism evidence="1 2">
    <name type="scientific">Corynebacterium macginleyi</name>
    <dbReference type="NCBI Taxonomy" id="38290"/>
    <lineage>
        <taxon>Bacteria</taxon>
        <taxon>Bacillati</taxon>
        <taxon>Actinomycetota</taxon>
        <taxon>Actinomycetes</taxon>
        <taxon>Mycobacteriales</taxon>
        <taxon>Corynebacteriaceae</taxon>
        <taxon>Corynebacterium</taxon>
    </lineage>
</organism>
<evidence type="ECO:0008006" key="3">
    <source>
        <dbReference type="Google" id="ProtNLM"/>
    </source>
</evidence>
<keyword evidence="2" id="KW-1185">Reference proteome</keyword>